<reference evidence="13 14" key="1">
    <citation type="submission" date="2024-01" db="EMBL/GenBank/DDBJ databases">
        <title>The genome of the rayed Mediterranean limpet Patella caerulea (Linnaeus, 1758).</title>
        <authorList>
            <person name="Anh-Thu Weber A."/>
            <person name="Halstead-Nussloch G."/>
        </authorList>
    </citation>
    <scope>NUCLEOTIDE SEQUENCE [LARGE SCALE GENOMIC DNA]</scope>
    <source>
        <strain evidence="13">AATW-2023a</strain>
        <tissue evidence="13">Whole specimen</tissue>
    </source>
</reference>
<accession>A0AAN8K1B0</accession>
<dbReference type="Gene3D" id="1.20.1250.20">
    <property type="entry name" value="MFS general substrate transporter like domains"/>
    <property type="match status" value="1"/>
</dbReference>
<dbReference type="PANTHER" id="PTHR10924:SF27">
    <property type="entry name" value="SOLUTE CARRIER FAMILY 49 MEMBER 4"/>
    <property type="match status" value="1"/>
</dbReference>
<comment type="subcellular location">
    <subcellularLocation>
        <location evidence="1">Lysosome membrane</location>
        <topology evidence="1">Multi-pass membrane protein</topology>
    </subcellularLocation>
</comment>
<comment type="catalytic activity">
    <reaction evidence="10">
        <text>pyridoxine(out) + n H(+)(out) = pyridoxine(in) + n H(+)(in)</text>
        <dbReference type="Rhea" id="RHEA:76203"/>
        <dbReference type="ChEBI" id="CHEBI:15378"/>
        <dbReference type="ChEBI" id="CHEBI:16709"/>
    </reaction>
</comment>
<dbReference type="InterPro" id="IPR049680">
    <property type="entry name" value="FLVCR1-2_SLC49-like"/>
</dbReference>
<evidence type="ECO:0000256" key="8">
    <source>
        <dbReference type="ARBA" id="ARBA00023228"/>
    </source>
</evidence>
<feature type="transmembrane region" description="Helical" evidence="12">
    <location>
        <begin position="65"/>
        <end position="85"/>
    </location>
</feature>
<evidence type="ECO:0000313" key="14">
    <source>
        <dbReference type="Proteomes" id="UP001347796"/>
    </source>
</evidence>
<dbReference type="EMBL" id="JAZGQO010000006">
    <property type="protein sequence ID" value="KAK6186020.1"/>
    <property type="molecule type" value="Genomic_DNA"/>
</dbReference>
<feature type="region of interest" description="Disordered" evidence="11">
    <location>
        <begin position="1"/>
        <end position="29"/>
    </location>
</feature>
<evidence type="ECO:0000256" key="12">
    <source>
        <dbReference type="SAM" id="Phobius"/>
    </source>
</evidence>
<dbReference type="CDD" id="cd17397">
    <property type="entry name" value="MFS_DIRC2"/>
    <property type="match status" value="1"/>
</dbReference>
<feature type="transmembrane region" description="Helical" evidence="12">
    <location>
        <begin position="159"/>
        <end position="186"/>
    </location>
</feature>
<dbReference type="GO" id="GO:0022857">
    <property type="term" value="F:transmembrane transporter activity"/>
    <property type="evidence" value="ECO:0007669"/>
    <property type="project" value="InterPro"/>
</dbReference>
<comment type="similarity">
    <text evidence="2">Belongs to the major facilitator superfamily.</text>
</comment>
<feature type="transmembrane region" description="Helical" evidence="12">
    <location>
        <begin position="105"/>
        <end position="125"/>
    </location>
</feature>
<dbReference type="SUPFAM" id="SSF103473">
    <property type="entry name" value="MFS general substrate transporter"/>
    <property type="match status" value="1"/>
</dbReference>
<sequence length="519" mass="57066">MDQQGEKSALLSSDNEDVTSHHQYSSINKDERDEQIKNVLGEESINDTDVIIERTHEIKVYKRRWYILLLFSCFAAAQGGIWNTWGPISDSAKDAFGWNDGDIALLSNWGPIAYLISGIFFSWMIDVKGLRVAAVTSCFLVTAGAGVRCITSAPPWSTWLIHFGQFLVGLGGPVAMSGPPAVSAVWFEPSERTTATAIAFLIPNMGIASAFIIGPLLVPSPNITDTNATFINSTKLDFFQSANFSNSTTSMRISQERKDIMFLMYIEFGGTLLVFLMMLIYFPKRPPLPPCASASISRQDFWKGLKSLFKCKQFWFIATAYGSSLGVINVWTGIIDLNLSPLGVSQNEAGWIGFYSTCAGCVAALVVARLADVFSKKLKLIIFILYAVGTVFIIWFALACAQILPTSTAVLYLTVIMGVMTLNSSVPLLYELACELAYPIGEGTTNGVMTILNNLGGLIFLFILMIPNIGTMWMNWTLIGATVVCFPLYGMLKETYNRLNIDEDKTLNTNVTVITKSHA</sequence>
<keyword evidence="5 12" id="KW-1133">Transmembrane helix</keyword>
<keyword evidence="4 12" id="KW-0812">Transmembrane</keyword>
<dbReference type="InterPro" id="IPR049604">
    <property type="entry name" value="SLC49A4-like"/>
</dbReference>
<comment type="caution">
    <text evidence="13">The sequence shown here is derived from an EMBL/GenBank/DDBJ whole genome shotgun (WGS) entry which is preliminary data.</text>
</comment>
<evidence type="ECO:0000256" key="6">
    <source>
        <dbReference type="ARBA" id="ARBA00023136"/>
    </source>
</evidence>
<feature type="transmembrane region" description="Helical" evidence="12">
    <location>
        <begin position="410"/>
        <end position="430"/>
    </location>
</feature>
<evidence type="ECO:0000256" key="2">
    <source>
        <dbReference type="ARBA" id="ARBA00008335"/>
    </source>
</evidence>
<feature type="transmembrane region" description="Helical" evidence="12">
    <location>
        <begin position="132"/>
        <end position="153"/>
    </location>
</feature>
<keyword evidence="8" id="KW-0458">Lysosome</keyword>
<dbReference type="InterPro" id="IPR011701">
    <property type="entry name" value="MFS"/>
</dbReference>
<organism evidence="13 14">
    <name type="scientific">Patella caerulea</name>
    <name type="common">Rayed Mediterranean limpet</name>
    <dbReference type="NCBI Taxonomy" id="87958"/>
    <lineage>
        <taxon>Eukaryota</taxon>
        <taxon>Metazoa</taxon>
        <taxon>Spiralia</taxon>
        <taxon>Lophotrochozoa</taxon>
        <taxon>Mollusca</taxon>
        <taxon>Gastropoda</taxon>
        <taxon>Patellogastropoda</taxon>
        <taxon>Patelloidea</taxon>
        <taxon>Patellidae</taxon>
        <taxon>Patella</taxon>
    </lineage>
</organism>
<evidence type="ECO:0000256" key="4">
    <source>
        <dbReference type="ARBA" id="ARBA00022692"/>
    </source>
</evidence>
<evidence type="ECO:0000256" key="1">
    <source>
        <dbReference type="ARBA" id="ARBA00004155"/>
    </source>
</evidence>
<evidence type="ECO:0000256" key="7">
    <source>
        <dbReference type="ARBA" id="ARBA00023180"/>
    </source>
</evidence>
<feature type="transmembrane region" description="Helical" evidence="12">
    <location>
        <begin position="314"/>
        <end position="334"/>
    </location>
</feature>
<evidence type="ECO:0000256" key="11">
    <source>
        <dbReference type="SAM" id="MobiDB-lite"/>
    </source>
</evidence>
<dbReference type="GO" id="GO:0005765">
    <property type="term" value="C:lysosomal membrane"/>
    <property type="evidence" value="ECO:0007669"/>
    <property type="project" value="UniProtKB-SubCell"/>
</dbReference>
<dbReference type="PANTHER" id="PTHR10924">
    <property type="entry name" value="MAJOR FACILITATOR SUPERFAMILY PROTEIN-RELATED"/>
    <property type="match status" value="1"/>
</dbReference>
<feature type="transmembrane region" description="Helical" evidence="12">
    <location>
        <begin position="473"/>
        <end position="492"/>
    </location>
</feature>
<proteinExistence type="inferred from homology"/>
<dbReference type="Pfam" id="PF07690">
    <property type="entry name" value="MFS_1"/>
    <property type="match status" value="1"/>
</dbReference>
<dbReference type="Proteomes" id="UP001347796">
    <property type="component" value="Unassembled WGS sequence"/>
</dbReference>
<keyword evidence="3" id="KW-0813">Transport</keyword>
<comment type="function">
    <text evidence="9">Mediates H(+)-dependent pyridoxine transport.</text>
</comment>
<keyword evidence="6 12" id="KW-0472">Membrane</keyword>
<gene>
    <name evidence="13" type="ORF">SNE40_008138</name>
</gene>
<feature type="transmembrane region" description="Helical" evidence="12">
    <location>
        <begin position="198"/>
        <end position="218"/>
    </location>
</feature>
<dbReference type="InterPro" id="IPR036259">
    <property type="entry name" value="MFS_trans_sf"/>
</dbReference>
<feature type="transmembrane region" description="Helical" evidence="12">
    <location>
        <begin position="349"/>
        <end position="368"/>
    </location>
</feature>
<protein>
    <submittedName>
        <fullName evidence="13">Uncharacterized protein</fullName>
    </submittedName>
</protein>
<evidence type="ECO:0000256" key="9">
    <source>
        <dbReference type="ARBA" id="ARBA00037192"/>
    </source>
</evidence>
<evidence type="ECO:0000256" key="3">
    <source>
        <dbReference type="ARBA" id="ARBA00022448"/>
    </source>
</evidence>
<keyword evidence="7" id="KW-0325">Glycoprotein</keyword>
<keyword evidence="14" id="KW-1185">Reference proteome</keyword>
<dbReference type="AlphaFoldDB" id="A0AAN8K1B0"/>
<name>A0AAN8K1B0_PATCE</name>
<evidence type="ECO:0000256" key="10">
    <source>
        <dbReference type="ARBA" id="ARBA00048410"/>
    </source>
</evidence>
<feature type="transmembrane region" description="Helical" evidence="12">
    <location>
        <begin position="451"/>
        <end position="467"/>
    </location>
</feature>
<evidence type="ECO:0000256" key="5">
    <source>
        <dbReference type="ARBA" id="ARBA00022989"/>
    </source>
</evidence>
<evidence type="ECO:0000313" key="13">
    <source>
        <dbReference type="EMBL" id="KAK6186020.1"/>
    </source>
</evidence>
<feature type="transmembrane region" description="Helical" evidence="12">
    <location>
        <begin position="260"/>
        <end position="282"/>
    </location>
</feature>
<feature type="transmembrane region" description="Helical" evidence="12">
    <location>
        <begin position="380"/>
        <end position="404"/>
    </location>
</feature>